<reference evidence="3" key="1">
    <citation type="submission" date="2017-02" db="UniProtKB">
        <authorList>
            <consortium name="WormBaseParasite"/>
        </authorList>
    </citation>
    <scope>IDENTIFICATION</scope>
</reference>
<dbReference type="InterPro" id="IPR045165">
    <property type="entry name" value="Nitrobindin"/>
</dbReference>
<evidence type="ECO:0000313" key="2">
    <source>
        <dbReference type="Proteomes" id="UP000036681"/>
    </source>
</evidence>
<accession>A0A0M3IID2</accession>
<dbReference type="Pfam" id="PF08768">
    <property type="entry name" value="THAP4_heme-bd"/>
    <property type="match status" value="1"/>
</dbReference>
<organism evidence="2 3">
    <name type="scientific">Ascaris lumbricoides</name>
    <name type="common">Giant roundworm</name>
    <dbReference type="NCBI Taxonomy" id="6252"/>
    <lineage>
        <taxon>Eukaryota</taxon>
        <taxon>Metazoa</taxon>
        <taxon>Ecdysozoa</taxon>
        <taxon>Nematoda</taxon>
        <taxon>Chromadorea</taxon>
        <taxon>Rhabditida</taxon>
        <taxon>Spirurina</taxon>
        <taxon>Ascaridomorpha</taxon>
        <taxon>Ascaridoidea</taxon>
        <taxon>Ascarididae</taxon>
        <taxon>Ascaris</taxon>
    </lineage>
</organism>
<sequence length="128" mass="15186">MKEQLQIQIKKFVYKYFSINFRNFSYNSSYFSAFAWSVNDKDELHTQMNAAFFAGFVTVEQGFVDGNKIKFKLHDIGRISFSRDLPVHDVVREWILLDASTLQARLDMETLTHGMQEHTFIRYKKIYP</sequence>
<proteinExistence type="predicted"/>
<feature type="domain" description="THAP4-like heme-binding" evidence="1">
    <location>
        <begin position="42"/>
        <end position="125"/>
    </location>
</feature>
<name>A0A0M3IID2_ASCLU</name>
<dbReference type="PANTHER" id="PTHR15854">
    <property type="entry name" value="THAP4 PROTEIN"/>
    <property type="match status" value="1"/>
</dbReference>
<dbReference type="InterPro" id="IPR014878">
    <property type="entry name" value="THAP4-like_heme-bd"/>
</dbReference>
<dbReference type="SUPFAM" id="SSF50814">
    <property type="entry name" value="Lipocalins"/>
    <property type="match status" value="1"/>
</dbReference>
<dbReference type="AlphaFoldDB" id="A0A0M3IID2"/>
<dbReference type="Proteomes" id="UP000036681">
    <property type="component" value="Unplaced"/>
</dbReference>
<dbReference type="InterPro" id="IPR012674">
    <property type="entry name" value="Calycin"/>
</dbReference>
<dbReference type="Gene3D" id="2.40.128.20">
    <property type="match status" value="1"/>
</dbReference>
<keyword evidence="2" id="KW-1185">Reference proteome</keyword>
<evidence type="ECO:0000259" key="1">
    <source>
        <dbReference type="Pfam" id="PF08768"/>
    </source>
</evidence>
<evidence type="ECO:0000313" key="3">
    <source>
        <dbReference type="WBParaSite" id="ALUE_0001829301-mRNA-1"/>
    </source>
</evidence>
<dbReference type="PANTHER" id="PTHR15854:SF2">
    <property type="entry name" value="MARVEL DOMAIN-CONTAINING PROTEIN-RELATED"/>
    <property type="match status" value="1"/>
</dbReference>
<dbReference type="WBParaSite" id="ALUE_0001829301-mRNA-1">
    <property type="protein sequence ID" value="ALUE_0001829301-mRNA-1"/>
    <property type="gene ID" value="ALUE_0001829301"/>
</dbReference>
<protein>
    <submittedName>
        <fullName evidence="3">THAP4_heme-bd domain-containing protein</fullName>
    </submittedName>
</protein>